<organism evidence="1">
    <name type="scientific">Sipha flava</name>
    <name type="common">yellow sugarcane aphid</name>
    <dbReference type="NCBI Taxonomy" id="143950"/>
    <lineage>
        <taxon>Eukaryota</taxon>
        <taxon>Metazoa</taxon>
        <taxon>Ecdysozoa</taxon>
        <taxon>Arthropoda</taxon>
        <taxon>Hexapoda</taxon>
        <taxon>Insecta</taxon>
        <taxon>Pterygota</taxon>
        <taxon>Neoptera</taxon>
        <taxon>Paraneoptera</taxon>
        <taxon>Hemiptera</taxon>
        <taxon>Sternorrhyncha</taxon>
        <taxon>Aphidomorpha</taxon>
        <taxon>Aphidoidea</taxon>
        <taxon>Aphididae</taxon>
        <taxon>Sipha</taxon>
    </lineage>
</organism>
<gene>
    <name evidence="1" type="ORF">g.33945</name>
</gene>
<dbReference type="EMBL" id="GGMS01004000">
    <property type="protein sequence ID" value="MBY73203.1"/>
    <property type="molecule type" value="Transcribed_RNA"/>
</dbReference>
<accession>A0A2S2Q623</accession>
<protein>
    <submittedName>
        <fullName evidence="1">Uncharacterized protein</fullName>
    </submittedName>
</protein>
<name>A0A2S2Q623_9HEMI</name>
<proteinExistence type="predicted"/>
<evidence type="ECO:0000313" key="1">
    <source>
        <dbReference type="EMBL" id="MBY73203.1"/>
    </source>
</evidence>
<dbReference type="AlphaFoldDB" id="A0A2S2Q623"/>
<reference evidence="1" key="1">
    <citation type="submission" date="2018-04" db="EMBL/GenBank/DDBJ databases">
        <title>Transcriptome assembly of Sipha flava.</title>
        <authorList>
            <person name="Scully E.D."/>
            <person name="Geib S.M."/>
            <person name="Palmer N.A."/>
            <person name="Koch K."/>
            <person name="Bradshaw J."/>
            <person name="Heng-Moss T."/>
            <person name="Sarath G."/>
        </authorList>
    </citation>
    <scope>NUCLEOTIDE SEQUENCE</scope>
</reference>
<sequence>MDLNDELERPSKIINRGTLTKPELTQTFTGIDINNIHQCLYRSRRSLYPKLPTNIIEVINVMNELQIKTVQDENFILVVDSVNKIICFLTESNLKLLCSVDKIFVDVHLLTVQNIFFSFLLST</sequence>